<dbReference type="GO" id="GO:0006730">
    <property type="term" value="P:one-carbon metabolic process"/>
    <property type="evidence" value="ECO:0007669"/>
    <property type="project" value="InterPro"/>
</dbReference>
<gene>
    <name evidence="3" type="primary">fhcD_1</name>
    <name evidence="3" type="ORF">FF011L_22160</name>
</gene>
<dbReference type="EC" id="2.3.1.101" evidence="3"/>
<dbReference type="KEGG" id="rml:FF011L_22160"/>
<keyword evidence="4" id="KW-1185">Reference proteome</keyword>
<dbReference type="InterPro" id="IPR022667">
    <property type="entry name" value="ForMFR_H4MPT_ForTrfase_N"/>
</dbReference>
<organism evidence="3 4">
    <name type="scientific">Roseimaritima multifibrata</name>
    <dbReference type="NCBI Taxonomy" id="1930274"/>
    <lineage>
        <taxon>Bacteria</taxon>
        <taxon>Pseudomonadati</taxon>
        <taxon>Planctomycetota</taxon>
        <taxon>Planctomycetia</taxon>
        <taxon>Pirellulales</taxon>
        <taxon>Pirellulaceae</taxon>
        <taxon>Roseimaritima</taxon>
    </lineage>
</organism>
<dbReference type="AlphaFoldDB" id="A0A517MF18"/>
<reference evidence="3 4" key="1">
    <citation type="submission" date="2019-02" db="EMBL/GenBank/DDBJ databases">
        <title>Deep-cultivation of Planctomycetes and their phenomic and genomic characterization uncovers novel biology.</title>
        <authorList>
            <person name="Wiegand S."/>
            <person name="Jogler M."/>
            <person name="Boedeker C."/>
            <person name="Pinto D."/>
            <person name="Vollmers J."/>
            <person name="Rivas-Marin E."/>
            <person name="Kohn T."/>
            <person name="Peeters S.H."/>
            <person name="Heuer A."/>
            <person name="Rast P."/>
            <person name="Oberbeckmann S."/>
            <person name="Bunk B."/>
            <person name="Jeske O."/>
            <person name="Meyerdierks A."/>
            <person name="Storesund J.E."/>
            <person name="Kallscheuer N."/>
            <person name="Luecker S."/>
            <person name="Lage O.M."/>
            <person name="Pohl T."/>
            <person name="Merkel B.J."/>
            <person name="Hornburger P."/>
            <person name="Mueller R.-W."/>
            <person name="Bruemmer F."/>
            <person name="Labrenz M."/>
            <person name="Spormann A.M."/>
            <person name="Op den Camp H."/>
            <person name="Overmann J."/>
            <person name="Amann R."/>
            <person name="Jetten M.S.M."/>
            <person name="Mascher T."/>
            <person name="Medema M.H."/>
            <person name="Devos D.P."/>
            <person name="Kaster A.-K."/>
            <person name="Ovreas L."/>
            <person name="Rohde M."/>
            <person name="Galperin M.Y."/>
            <person name="Jogler C."/>
        </authorList>
    </citation>
    <scope>NUCLEOTIDE SEQUENCE [LARGE SCALE GENOMIC DNA]</scope>
    <source>
        <strain evidence="3 4">FF011L</strain>
    </source>
</reference>
<dbReference type="InterPro" id="IPR023447">
    <property type="entry name" value="ForMFR_H4MPT_ForTrfase_fd-like"/>
</dbReference>
<dbReference type="Gene3D" id="3.30.70.520">
    <property type="match status" value="2"/>
</dbReference>
<accession>A0A517MF18</accession>
<dbReference type="Proteomes" id="UP000320672">
    <property type="component" value="Chromosome"/>
</dbReference>
<proteinExistence type="predicted"/>
<feature type="domain" description="Formylmethanofuran: tetrahydromethanopterin formyltransferase Ftr N-terminal" evidence="1">
    <location>
        <begin position="7"/>
        <end position="152"/>
    </location>
</feature>
<dbReference type="InterPro" id="IPR002770">
    <property type="entry name" value="ForMFR_H4MPT_ForTrfase_C"/>
</dbReference>
<dbReference type="GO" id="GO:0030270">
    <property type="term" value="F:formylmethanofuran-tetrahydromethanopterin N-formyltransferase activity"/>
    <property type="evidence" value="ECO:0007669"/>
    <property type="project" value="UniProtKB-EC"/>
</dbReference>
<dbReference type="EMBL" id="CP036262">
    <property type="protein sequence ID" value="QDS93446.1"/>
    <property type="molecule type" value="Genomic_DNA"/>
</dbReference>
<keyword evidence="3" id="KW-0808">Transferase</keyword>
<evidence type="ECO:0000259" key="1">
    <source>
        <dbReference type="Pfam" id="PF01913"/>
    </source>
</evidence>
<evidence type="ECO:0000259" key="2">
    <source>
        <dbReference type="Pfam" id="PF02741"/>
    </source>
</evidence>
<feature type="domain" description="Formylmethanofuran: tetrahydromethanopterin formyltransferase Ftr C-terminal" evidence="2">
    <location>
        <begin position="155"/>
        <end position="304"/>
    </location>
</feature>
<evidence type="ECO:0000313" key="4">
    <source>
        <dbReference type="Proteomes" id="UP000320672"/>
    </source>
</evidence>
<dbReference type="Pfam" id="PF02741">
    <property type="entry name" value="FTR_C"/>
    <property type="match status" value="1"/>
</dbReference>
<dbReference type="RefSeq" id="WP_145351610.1">
    <property type="nucleotide sequence ID" value="NZ_CP036262.1"/>
</dbReference>
<keyword evidence="3" id="KW-0378">Hydrolase</keyword>
<dbReference type="OrthoDB" id="8841169at2"/>
<dbReference type="Pfam" id="PF01913">
    <property type="entry name" value="FTR"/>
    <property type="match status" value="1"/>
</dbReference>
<protein>
    <submittedName>
        <fullName evidence="3">Formyltransferase/hydrolase complex subunit D</fullName>
        <ecNumber evidence="3">2.3.1.101</ecNumber>
    </submittedName>
</protein>
<keyword evidence="3" id="KW-0012">Acyltransferase</keyword>
<sequence length="307" mass="33458">MNLHELVEDTYAEGFRSIYGEILITARDQNWLEKAVNAVTGHASSTILCDCEAGVSEWIDKDAALGGATPDSRPGAVIQFHVPRFRKDRREHLEKVMLARISQNVLTCPTARCFNRLETEDYYKLGRKIAFFGDGHQFRDSRYGIKGWVIPILGGEFFLSRRFGFRDGVMGGNLWFLGETEEAALIAAERAAEAAEATPGVITTFPGGVAASGSKAGSSYSFTIASTYAEFCPTLKEKLGETSKVPEGCNSIMELIVNGRDLDALKIATKNAILAAAPTPGLMRISAGNYNGRLGKSFVHLHELLDA</sequence>
<dbReference type="NCBIfam" id="NF002554">
    <property type="entry name" value="PRK02114.1"/>
    <property type="match status" value="1"/>
</dbReference>
<dbReference type="GO" id="GO:0016787">
    <property type="term" value="F:hydrolase activity"/>
    <property type="evidence" value="ECO:0007669"/>
    <property type="project" value="UniProtKB-KW"/>
</dbReference>
<name>A0A517MF18_9BACT</name>
<dbReference type="SUPFAM" id="SSF55112">
    <property type="entry name" value="Formylmethanofuran:tetrahydromethanopterin formyltransferase"/>
    <property type="match status" value="2"/>
</dbReference>
<evidence type="ECO:0000313" key="3">
    <source>
        <dbReference type="EMBL" id="QDS93446.1"/>
    </source>
</evidence>